<dbReference type="Gene3D" id="1.10.1200.90">
    <property type="entry name" value="DsbA-like domain"/>
    <property type="match status" value="1"/>
</dbReference>
<feature type="domain" description="Thioredoxin-like fold" evidence="1">
    <location>
        <begin position="14"/>
        <end position="169"/>
    </location>
</feature>
<keyword evidence="3" id="KW-1185">Reference proteome</keyword>
<dbReference type="Proteomes" id="UP001596289">
    <property type="component" value="Unassembled WGS sequence"/>
</dbReference>
<name>A0ABW1RBA7_9LACO</name>
<gene>
    <name evidence="2" type="ORF">ACFQGP_05400</name>
</gene>
<reference evidence="3" key="1">
    <citation type="journal article" date="2019" name="Int. J. Syst. Evol. Microbiol.">
        <title>The Global Catalogue of Microorganisms (GCM) 10K type strain sequencing project: providing services to taxonomists for standard genome sequencing and annotation.</title>
        <authorList>
            <consortium name="The Broad Institute Genomics Platform"/>
            <consortium name="The Broad Institute Genome Sequencing Center for Infectious Disease"/>
            <person name="Wu L."/>
            <person name="Ma J."/>
        </authorList>
    </citation>
    <scope>NUCLEOTIDE SEQUENCE [LARGE SCALE GENOMIC DNA]</scope>
    <source>
        <strain evidence="3">CCM 8904</strain>
    </source>
</reference>
<evidence type="ECO:0000313" key="3">
    <source>
        <dbReference type="Proteomes" id="UP001596289"/>
    </source>
</evidence>
<dbReference type="SUPFAM" id="SSF52833">
    <property type="entry name" value="Thioredoxin-like"/>
    <property type="match status" value="1"/>
</dbReference>
<dbReference type="InterPro" id="IPR012336">
    <property type="entry name" value="Thioredoxin-like_fold"/>
</dbReference>
<sequence>MDTTKIDPAKISQQGLVVGASDAPITVTEFINLRCPYSKEWFEKATPILEPAIAAGRVKRVFKLFDKQKDKLKNGNFVQHFLPYDQPEQAYAAVRFLFAQQDIWGDFSEAELTTYMAEKLKLTRQPNHTMINMVLNEAKAANVQFVPTIIIGEQIFDEHITPTELAKLI</sequence>
<dbReference type="EMBL" id="JBHSSL010000028">
    <property type="protein sequence ID" value="MFC6170018.1"/>
    <property type="molecule type" value="Genomic_DNA"/>
</dbReference>
<protein>
    <submittedName>
        <fullName evidence="2">Thioredoxin domain-containing protein</fullName>
    </submittedName>
</protein>
<dbReference type="InterPro" id="IPR036249">
    <property type="entry name" value="Thioredoxin-like_sf"/>
</dbReference>
<evidence type="ECO:0000313" key="2">
    <source>
        <dbReference type="EMBL" id="MFC6170018.1"/>
    </source>
</evidence>
<proteinExistence type="predicted"/>
<organism evidence="2 3">
    <name type="scientific">Loigolactobacillus jiayinensis</name>
    <dbReference type="NCBI Taxonomy" id="2486016"/>
    <lineage>
        <taxon>Bacteria</taxon>
        <taxon>Bacillati</taxon>
        <taxon>Bacillota</taxon>
        <taxon>Bacilli</taxon>
        <taxon>Lactobacillales</taxon>
        <taxon>Lactobacillaceae</taxon>
        <taxon>Loigolactobacillus</taxon>
    </lineage>
</organism>
<evidence type="ECO:0000259" key="1">
    <source>
        <dbReference type="Pfam" id="PF13462"/>
    </source>
</evidence>
<comment type="caution">
    <text evidence="2">The sequence shown here is derived from an EMBL/GenBank/DDBJ whole genome shotgun (WGS) entry which is preliminary data.</text>
</comment>
<dbReference type="RefSeq" id="WP_125552020.1">
    <property type="nucleotide sequence ID" value="NZ_JBHSSL010000028.1"/>
</dbReference>
<dbReference type="Gene3D" id="3.40.30.10">
    <property type="entry name" value="Glutaredoxin"/>
    <property type="match status" value="1"/>
</dbReference>
<accession>A0ABW1RBA7</accession>
<dbReference type="Pfam" id="PF13462">
    <property type="entry name" value="Thioredoxin_4"/>
    <property type="match status" value="1"/>
</dbReference>